<protein>
    <submittedName>
        <fullName evidence="1">Uncharacterized protein</fullName>
    </submittedName>
</protein>
<accession>A0AA88E4S8</accession>
<organism evidence="1 2">
    <name type="scientific">Ficus carica</name>
    <name type="common">Common fig</name>
    <dbReference type="NCBI Taxonomy" id="3494"/>
    <lineage>
        <taxon>Eukaryota</taxon>
        <taxon>Viridiplantae</taxon>
        <taxon>Streptophyta</taxon>
        <taxon>Embryophyta</taxon>
        <taxon>Tracheophyta</taxon>
        <taxon>Spermatophyta</taxon>
        <taxon>Magnoliopsida</taxon>
        <taxon>eudicotyledons</taxon>
        <taxon>Gunneridae</taxon>
        <taxon>Pentapetalae</taxon>
        <taxon>rosids</taxon>
        <taxon>fabids</taxon>
        <taxon>Rosales</taxon>
        <taxon>Moraceae</taxon>
        <taxon>Ficeae</taxon>
        <taxon>Ficus</taxon>
    </lineage>
</organism>
<reference evidence="1" key="1">
    <citation type="submission" date="2023-07" db="EMBL/GenBank/DDBJ databases">
        <title>draft genome sequence of fig (Ficus carica).</title>
        <authorList>
            <person name="Takahashi T."/>
            <person name="Nishimura K."/>
        </authorList>
    </citation>
    <scope>NUCLEOTIDE SEQUENCE</scope>
</reference>
<comment type="caution">
    <text evidence="1">The sequence shown here is derived from an EMBL/GenBank/DDBJ whole genome shotgun (WGS) entry which is preliminary data.</text>
</comment>
<evidence type="ECO:0000313" key="2">
    <source>
        <dbReference type="Proteomes" id="UP001187192"/>
    </source>
</evidence>
<proteinExistence type="predicted"/>
<dbReference type="EMBL" id="BTGU01000167">
    <property type="protein sequence ID" value="GMN64079.1"/>
    <property type="molecule type" value="Genomic_DNA"/>
</dbReference>
<sequence>MGWQRKVAPSLASSFVHPGPGLMTVRSWVRGQSLPYHS</sequence>
<dbReference type="AlphaFoldDB" id="A0AA88E4S8"/>
<gene>
    <name evidence="1" type="ORF">TIFTF001_033151</name>
</gene>
<keyword evidence="2" id="KW-1185">Reference proteome</keyword>
<name>A0AA88E4S8_FICCA</name>
<dbReference type="Proteomes" id="UP001187192">
    <property type="component" value="Unassembled WGS sequence"/>
</dbReference>
<evidence type="ECO:0000313" key="1">
    <source>
        <dbReference type="EMBL" id="GMN64079.1"/>
    </source>
</evidence>